<sequence length="79" mass="8804">MTATPDKQKINMGRKIPRLACANARLPAEYVLTSCKLKLYANIYMSPIIVSITSYDPVAILVSNIHKTSVKSAKILFFM</sequence>
<organism evidence="1">
    <name type="scientific">bioreactor metagenome</name>
    <dbReference type="NCBI Taxonomy" id="1076179"/>
    <lineage>
        <taxon>unclassified sequences</taxon>
        <taxon>metagenomes</taxon>
        <taxon>ecological metagenomes</taxon>
    </lineage>
</organism>
<proteinExistence type="predicted"/>
<protein>
    <submittedName>
        <fullName evidence="1">Uncharacterized protein</fullName>
    </submittedName>
</protein>
<dbReference type="EMBL" id="VSSQ01057152">
    <property type="protein sequence ID" value="MPN10963.1"/>
    <property type="molecule type" value="Genomic_DNA"/>
</dbReference>
<reference evidence="1" key="1">
    <citation type="submission" date="2019-08" db="EMBL/GenBank/DDBJ databases">
        <authorList>
            <person name="Kucharzyk K."/>
            <person name="Murdoch R.W."/>
            <person name="Higgins S."/>
            <person name="Loffler F."/>
        </authorList>
    </citation>
    <scope>NUCLEOTIDE SEQUENCE</scope>
</reference>
<accession>A0A645FF05</accession>
<evidence type="ECO:0000313" key="1">
    <source>
        <dbReference type="EMBL" id="MPN10963.1"/>
    </source>
</evidence>
<comment type="caution">
    <text evidence="1">The sequence shown here is derived from an EMBL/GenBank/DDBJ whole genome shotgun (WGS) entry which is preliminary data.</text>
</comment>
<dbReference type="AlphaFoldDB" id="A0A645FF05"/>
<name>A0A645FF05_9ZZZZ</name>
<gene>
    <name evidence="1" type="ORF">SDC9_158261</name>
</gene>